<protein>
    <submittedName>
        <fullName evidence="1">Uncharacterized protein</fullName>
    </submittedName>
</protein>
<comment type="caution">
    <text evidence="1">The sequence shown here is derived from an EMBL/GenBank/DDBJ whole genome shotgun (WGS) entry which is preliminary data.</text>
</comment>
<sequence>MTELEVVDVYVNLSLDMNIGMVHQIMNWNSELYLSTQRFTWL</sequence>
<accession>A0A2W0C2R7</accession>
<evidence type="ECO:0000313" key="2">
    <source>
        <dbReference type="Proteomes" id="UP000247459"/>
    </source>
</evidence>
<evidence type="ECO:0000313" key="1">
    <source>
        <dbReference type="EMBL" id="PYY26054.1"/>
    </source>
</evidence>
<dbReference type="EMBL" id="PRLG01000029">
    <property type="protein sequence ID" value="PYY26054.1"/>
    <property type="molecule type" value="Genomic_DNA"/>
</dbReference>
<dbReference type="AlphaFoldDB" id="A0A2W0C2R7"/>
<dbReference type="RefSeq" id="WP_258377803.1">
    <property type="nucleotide sequence ID" value="NZ_PRLG01000029.1"/>
</dbReference>
<organism evidence="1 2">
    <name type="scientific">Paenibacillus illinoisensis</name>
    <dbReference type="NCBI Taxonomy" id="59845"/>
    <lineage>
        <taxon>Bacteria</taxon>
        <taxon>Bacillati</taxon>
        <taxon>Bacillota</taxon>
        <taxon>Bacilli</taxon>
        <taxon>Bacillales</taxon>
        <taxon>Paenibacillaceae</taxon>
        <taxon>Paenibacillus</taxon>
    </lineage>
</organism>
<gene>
    <name evidence="1" type="ORF">PIL02S_05424</name>
</gene>
<dbReference type="Proteomes" id="UP000247459">
    <property type="component" value="Unassembled WGS sequence"/>
</dbReference>
<reference evidence="1 2" key="1">
    <citation type="submission" date="2018-01" db="EMBL/GenBank/DDBJ databases">
        <title>Genome sequence of the PGP bacterium Paenibacillus illinoisensis E3.</title>
        <authorList>
            <person name="Rolli E."/>
            <person name="Marasco R."/>
            <person name="Bessem C."/>
            <person name="Michoud G."/>
            <person name="Gaiarsa S."/>
            <person name="Borin S."/>
            <person name="Daffonchio D."/>
        </authorList>
    </citation>
    <scope>NUCLEOTIDE SEQUENCE [LARGE SCALE GENOMIC DNA]</scope>
    <source>
        <strain evidence="1 2">E3</strain>
    </source>
</reference>
<proteinExistence type="predicted"/>
<name>A0A2W0C2R7_9BACL</name>